<organism evidence="2 3">
    <name type="scientific">Helobdella robusta</name>
    <name type="common">Californian leech</name>
    <dbReference type="NCBI Taxonomy" id="6412"/>
    <lineage>
        <taxon>Eukaryota</taxon>
        <taxon>Metazoa</taxon>
        <taxon>Spiralia</taxon>
        <taxon>Lophotrochozoa</taxon>
        <taxon>Annelida</taxon>
        <taxon>Clitellata</taxon>
        <taxon>Hirudinea</taxon>
        <taxon>Rhynchobdellida</taxon>
        <taxon>Glossiphoniidae</taxon>
        <taxon>Helobdella</taxon>
    </lineage>
</organism>
<dbReference type="AlphaFoldDB" id="T1ETH0"/>
<dbReference type="Proteomes" id="UP000015101">
    <property type="component" value="Unassembled WGS sequence"/>
</dbReference>
<evidence type="ECO:0000313" key="1">
    <source>
        <dbReference type="EMBL" id="ESN99427.1"/>
    </source>
</evidence>
<dbReference type="CTD" id="20199870"/>
<sequence>MSIFKHSKARVYPTEARRLSFPCPFLLCGENGFAAWKTANLPEPVQVSQLKLKWTVDTPASFAREGVTSVSGRDFCILPNSYRPLIVAALSQYGVVPPWLSYYTGCVVLEHQLGMLVVKSPYQKRKIKIINYQVFQLERQNFMLQSLHRAAAVIQYKKNCHLASAYAPMLCLTSKEKDCFYQMLDSNMCDENIVTLFKNKGDCCDYNNYRDIFVLCIVE</sequence>
<evidence type="ECO:0000313" key="2">
    <source>
        <dbReference type="EnsemblMetazoa" id="HelroP162975"/>
    </source>
</evidence>
<dbReference type="InParanoid" id="T1ETH0"/>
<dbReference type="KEGG" id="hro:HELRODRAFT_162975"/>
<keyword evidence="3" id="KW-1185">Reference proteome</keyword>
<reference evidence="2" key="3">
    <citation type="submission" date="2015-06" db="UniProtKB">
        <authorList>
            <consortium name="EnsemblMetazoa"/>
        </authorList>
    </citation>
    <scope>IDENTIFICATION</scope>
</reference>
<dbReference type="RefSeq" id="XP_009023267.1">
    <property type="nucleotide sequence ID" value="XM_009025019.1"/>
</dbReference>
<name>T1ETH0_HELRO</name>
<dbReference type="HOGENOM" id="CLU_1262779_0_0_1"/>
<proteinExistence type="predicted"/>
<dbReference type="EMBL" id="AMQM01001249">
    <property type="status" value="NOT_ANNOTATED_CDS"/>
    <property type="molecule type" value="Genomic_DNA"/>
</dbReference>
<reference evidence="3" key="1">
    <citation type="submission" date="2012-12" db="EMBL/GenBank/DDBJ databases">
        <authorList>
            <person name="Hellsten U."/>
            <person name="Grimwood J."/>
            <person name="Chapman J.A."/>
            <person name="Shapiro H."/>
            <person name="Aerts A."/>
            <person name="Otillar R.P."/>
            <person name="Terry A.Y."/>
            <person name="Boore J.L."/>
            <person name="Simakov O."/>
            <person name="Marletaz F."/>
            <person name="Cho S.-J."/>
            <person name="Edsinger-Gonzales E."/>
            <person name="Havlak P."/>
            <person name="Kuo D.-H."/>
            <person name="Larsson T."/>
            <person name="Lv J."/>
            <person name="Arendt D."/>
            <person name="Savage R."/>
            <person name="Osoegawa K."/>
            <person name="de Jong P."/>
            <person name="Lindberg D.R."/>
            <person name="Seaver E.C."/>
            <person name="Weisblat D.A."/>
            <person name="Putnam N.H."/>
            <person name="Grigoriev I.V."/>
            <person name="Rokhsar D.S."/>
        </authorList>
    </citation>
    <scope>NUCLEOTIDE SEQUENCE</scope>
</reference>
<protein>
    <submittedName>
        <fullName evidence="1 2">Uncharacterized protein</fullName>
    </submittedName>
</protein>
<gene>
    <name evidence="2" type="primary">20199870</name>
    <name evidence="1" type="ORF">HELRODRAFT_162975</name>
</gene>
<accession>T1ETH0</accession>
<dbReference type="EnsemblMetazoa" id="HelroT162975">
    <property type="protein sequence ID" value="HelroP162975"/>
    <property type="gene ID" value="HelroG162975"/>
</dbReference>
<dbReference type="GeneID" id="20199870"/>
<reference evidence="1 3" key="2">
    <citation type="journal article" date="2013" name="Nature">
        <title>Insights into bilaterian evolution from three spiralian genomes.</title>
        <authorList>
            <person name="Simakov O."/>
            <person name="Marletaz F."/>
            <person name="Cho S.J."/>
            <person name="Edsinger-Gonzales E."/>
            <person name="Havlak P."/>
            <person name="Hellsten U."/>
            <person name="Kuo D.H."/>
            <person name="Larsson T."/>
            <person name="Lv J."/>
            <person name="Arendt D."/>
            <person name="Savage R."/>
            <person name="Osoegawa K."/>
            <person name="de Jong P."/>
            <person name="Grimwood J."/>
            <person name="Chapman J.A."/>
            <person name="Shapiro H."/>
            <person name="Aerts A."/>
            <person name="Otillar R.P."/>
            <person name="Terry A.Y."/>
            <person name="Boore J.L."/>
            <person name="Grigoriev I.V."/>
            <person name="Lindberg D.R."/>
            <person name="Seaver E.C."/>
            <person name="Weisblat D.A."/>
            <person name="Putnam N.H."/>
            <person name="Rokhsar D.S."/>
        </authorList>
    </citation>
    <scope>NUCLEOTIDE SEQUENCE</scope>
</reference>
<evidence type="ECO:0000313" key="3">
    <source>
        <dbReference type="Proteomes" id="UP000015101"/>
    </source>
</evidence>
<dbReference type="EMBL" id="KB097143">
    <property type="protein sequence ID" value="ESN99427.1"/>
    <property type="molecule type" value="Genomic_DNA"/>
</dbReference>